<keyword evidence="4" id="KW-1185">Reference proteome</keyword>
<feature type="compositionally biased region" description="Polar residues" evidence="2">
    <location>
        <begin position="107"/>
        <end position="116"/>
    </location>
</feature>
<evidence type="ECO:0000256" key="2">
    <source>
        <dbReference type="SAM" id="MobiDB-lite"/>
    </source>
</evidence>
<dbReference type="Proteomes" id="UP000799750">
    <property type="component" value="Unassembled WGS sequence"/>
</dbReference>
<dbReference type="GO" id="GO:0008270">
    <property type="term" value="F:zinc ion binding"/>
    <property type="evidence" value="ECO:0007669"/>
    <property type="project" value="InterPro"/>
</dbReference>
<evidence type="ECO:0000313" key="4">
    <source>
        <dbReference type="Proteomes" id="UP000799750"/>
    </source>
</evidence>
<accession>A0A6A6Q7L7</accession>
<feature type="compositionally biased region" description="Basic and acidic residues" evidence="2">
    <location>
        <begin position="151"/>
        <end position="160"/>
    </location>
</feature>
<organism evidence="3 4">
    <name type="scientific">Lophium mytilinum</name>
    <dbReference type="NCBI Taxonomy" id="390894"/>
    <lineage>
        <taxon>Eukaryota</taxon>
        <taxon>Fungi</taxon>
        <taxon>Dikarya</taxon>
        <taxon>Ascomycota</taxon>
        <taxon>Pezizomycotina</taxon>
        <taxon>Dothideomycetes</taxon>
        <taxon>Pleosporomycetidae</taxon>
        <taxon>Mytilinidiales</taxon>
        <taxon>Mytilinidiaceae</taxon>
        <taxon>Lophium</taxon>
    </lineage>
</organism>
<dbReference type="GO" id="GO:0000981">
    <property type="term" value="F:DNA-binding transcription factor activity, RNA polymerase II-specific"/>
    <property type="evidence" value="ECO:0007669"/>
    <property type="project" value="InterPro"/>
</dbReference>
<gene>
    <name evidence="3" type="ORF">BU16DRAFT_545439</name>
</gene>
<keyword evidence="1" id="KW-0539">Nucleus</keyword>
<dbReference type="InterPro" id="IPR001138">
    <property type="entry name" value="Zn2Cys6_DnaBD"/>
</dbReference>
<dbReference type="EMBL" id="MU004203">
    <property type="protein sequence ID" value="KAF2488438.1"/>
    <property type="molecule type" value="Genomic_DNA"/>
</dbReference>
<dbReference type="OrthoDB" id="10361483at2759"/>
<feature type="region of interest" description="Disordered" evidence="2">
    <location>
        <begin position="215"/>
        <end position="266"/>
    </location>
</feature>
<reference evidence="3" key="1">
    <citation type="journal article" date="2020" name="Stud. Mycol.">
        <title>101 Dothideomycetes genomes: a test case for predicting lifestyles and emergence of pathogens.</title>
        <authorList>
            <person name="Haridas S."/>
            <person name="Albert R."/>
            <person name="Binder M."/>
            <person name="Bloem J."/>
            <person name="Labutti K."/>
            <person name="Salamov A."/>
            <person name="Andreopoulos B."/>
            <person name="Baker S."/>
            <person name="Barry K."/>
            <person name="Bills G."/>
            <person name="Bluhm B."/>
            <person name="Cannon C."/>
            <person name="Castanera R."/>
            <person name="Culley D."/>
            <person name="Daum C."/>
            <person name="Ezra D."/>
            <person name="Gonzalez J."/>
            <person name="Henrissat B."/>
            <person name="Kuo A."/>
            <person name="Liang C."/>
            <person name="Lipzen A."/>
            <person name="Lutzoni F."/>
            <person name="Magnuson J."/>
            <person name="Mondo S."/>
            <person name="Nolan M."/>
            <person name="Ohm R."/>
            <person name="Pangilinan J."/>
            <person name="Park H.-J."/>
            <person name="Ramirez L."/>
            <person name="Alfaro M."/>
            <person name="Sun H."/>
            <person name="Tritt A."/>
            <person name="Yoshinaga Y."/>
            <person name="Zwiers L.-H."/>
            <person name="Turgeon B."/>
            <person name="Goodwin S."/>
            <person name="Spatafora J."/>
            <person name="Crous P."/>
            <person name="Grigoriev I."/>
        </authorList>
    </citation>
    <scope>NUCLEOTIDE SEQUENCE</scope>
    <source>
        <strain evidence="3">CBS 269.34</strain>
    </source>
</reference>
<evidence type="ECO:0000313" key="3">
    <source>
        <dbReference type="EMBL" id="KAF2488438.1"/>
    </source>
</evidence>
<dbReference type="CDD" id="cd00067">
    <property type="entry name" value="GAL4"/>
    <property type="match status" value="1"/>
</dbReference>
<name>A0A6A6Q7L7_9PEZI</name>
<feature type="region of interest" description="Disordered" evidence="2">
    <location>
        <begin position="74"/>
        <end position="169"/>
    </location>
</feature>
<protein>
    <submittedName>
        <fullName evidence="3">Uncharacterized protein</fullName>
    </submittedName>
</protein>
<sequence>MAGSRRGRGRRAARVVARDQLPPFSSAHTFASLTPDHAFLAHLEASICRLGENLQQMRHEFLELIKLVNAAKCSKPSRGSDSRPSSHVPDWVVPSESSYHRGDPSVGGSQLSSTLHNPVRVSPPGASEKALEREVAEVIPSTELQNMPTNDSRHSLKRPLEISADDGPSGMMKTFYIGPESLLEIQARKKEQYSKGKQQEVQAMRARGACNECRQNKRRCNPDHPPPDSYSRAKRRSSRVDSKSSAKPSHPSTQHGTHTAILCPRSTPEYPPLFAGPEFRRSSLPPLASEPVTDRPTMTTYRKVHGEPKRLSIDHHQSFAPPPLYVGMTMDTEPTPGPEYGQIPDPNLLDSDDVLGFLGDPFTPSVPGIDWGHIFPP</sequence>
<evidence type="ECO:0000256" key="1">
    <source>
        <dbReference type="ARBA" id="ARBA00023242"/>
    </source>
</evidence>
<dbReference type="AlphaFoldDB" id="A0A6A6Q7L7"/>
<proteinExistence type="predicted"/>